<dbReference type="PRINTS" id="PR00368">
    <property type="entry name" value="FADPNR"/>
</dbReference>
<accession>A0A1M6PPN5</accession>
<evidence type="ECO:0000256" key="6">
    <source>
        <dbReference type="ARBA" id="ARBA00023284"/>
    </source>
</evidence>
<dbReference type="SUPFAM" id="SSF51905">
    <property type="entry name" value="FAD/NAD(P)-binding domain"/>
    <property type="match status" value="2"/>
</dbReference>
<dbReference type="SUPFAM" id="SSF55424">
    <property type="entry name" value="FAD/NAD-linked reductases, dimerisation (C-terminal) domain"/>
    <property type="match status" value="1"/>
</dbReference>
<dbReference type="InterPro" id="IPR023753">
    <property type="entry name" value="FAD/NAD-binding_dom"/>
</dbReference>
<dbReference type="InterPro" id="IPR004099">
    <property type="entry name" value="Pyr_nucl-diS_OxRdtase_dimer"/>
</dbReference>
<dbReference type="STRING" id="1848.SAMN05443637_102387"/>
<feature type="domain" description="FAD/NAD(P)-binding" evidence="8">
    <location>
        <begin position="6"/>
        <end position="297"/>
    </location>
</feature>
<comment type="similarity">
    <text evidence="2">Belongs to the class-III pyridine nucleotide-disulfide oxidoreductase family.</text>
</comment>
<dbReference type="PRINTS" id="PR00411">
    <property type="entry name" value="PNDRDTASEI"/>
</dbReference>
<protein>
    <submittedName>
        <fullName evidence="9">NADPH-dependent 2,4-dienoyl-CoA reductase, sulfur reductase</fullName>
    </submittedName>
</protein>
<dbReference type="Pfam" id="PF07992">
    <property type="entry name" value="Pyr_redox_2"/>
    <property type="match status" value="1"/>
</dbReference>
<reference evidence="9 10" key="1">
    <citation type="submission" date="2016-11" db="EMBL/GenBank/DDBJ databases">
        <authorList>
            <person name="Jaros S."/>
            <person name="Januszkiewicz K."/>
            <person name="Wedrychowicz H."/>
        </authorList>
    </citation>
    <scope>NUCLEOTIDE SEQUENCE [LARGE SCALE GENOMIC DNA]</scope>
    <source>
        <strain evidence="9 10">DSM 43832</strain>
    </source>
</reference>
<name>A0A1M6PPN5_PSETH</name>
<dbReference type="Proteomes" id="UP000184363">
    <property type="component" value="Unassembled WGS sequence"/>
</dbReference>
<keyword evidence="4" id="KW-0274">FAD</keyword>
<keyword evidence="6" id="KW-0676">Redox-active center</keyword>
<keyword evidence="3" id="KW-0285">Flavoprotein</keyword>
<evidence type="ECO:0000313" key="10">
    <source>
        <dbReference type="Proteomes" id="UP000184363"/>
    </source>
</evidence>
<dbReference type="Pfam" id="PF02852">
    <property type="entry name" value="Pyr_redox_dim"/>
    <property type="match status" value="1"/>
</dbReference>
<evidence type="ECO:0000256" key="2">
    <source>
        <dbReference type="ARBA" id="ARBA00009130"/>
    </source>
</evidence>
<proteinExistence type="inferred from homology"/>
<keyword evidence="10" id="KW-1185">Reference proteome</keyword>
<evidence type="ECO:0000256" key="3">
    <source>
        <dbReference type="ARBA" id="ARBA00022630"/>
    </source>
</evidence>
<dbReference type="InterPro" id="IPR050260">
    <property type="entry name" value="FAD-bd_OxRdtase"/>
</dbReference>
<sequence>MTTSLRMVVVGADAAGMSAAHQALRGAARRGRRIEVVVLERSQHTSYSACGLPYWVAGDVDGPARLLARSAAQHREMGVDLRMGATATGLDLDAGFVEYVDDAGGHRVDFDEVVLATGAAPIVPRWARDDRGALRPGVRPLKNLDDGAYWIDRFGGGRPGRAVVVGGGYVGLEMAEALLRRGWSTTLITRSRVMNTLDEDMSTRIEPALAEAGVEVVSETTAVALECRGAAGATVVATADGRTYAADAVVLATGVEPVSELGAAAGLPLGKSGGYLPDPAGRLAAGVWAAGDCCESLHRVTGEYVFFPLGTHANKQGRVVGENISGGSATFGGVLGTAVTRFAAGGAHVEVAHTGLSSAEAETAGLRTAGLVTEGRTASGYMPQARPIATKVLAERGTRRLLGMQIVGGQGAGKRIDTAAAALWGRLTVDDLAQMDLAYAPPFATVWEAVQLAARRLADRL</sequence>
<dbReference type="EMBL" id="FRAP01000002">
    <property type="protein sequence ID" value="SHK09890.1"/>
    <property type="molecule type" value="Genomic_DNA"/>
</dbReference>
<organism evidence="9 10">
    <name type="scientific">Pseudonocardia thermophila</name>
    <dbReference type="NCBI Taxonomy" id="1848"/>
    <lineage>
        <taxon>Bacteria</taxon>
        <taxon>Bacillati</taxon>
        <taxon>Actinomycetota</taxon>
        <taxon>Actinomycetes</taxon>
        <taxon>Pseudonocardiales</taxon>
        <taxon>Pseudonocardiaceae</taxon>
        <taxon>Pseudonocardia</taxon>
    </lineage>
</organism>
<evidence type="ECO:0000259" key="8">
    <source>
        <dbReference type="Pfam" id="PF07992"/>
    </source>
</evidence>
<keyword evidence="5" id="KW-0560">Oxidoreductase</keyword>
<comment type="cofactor">
    <cofactor evidence="1">
        <name>FAD</name>
        <dbReference type="ChEBI" id="CHEBI:57692"/>
    </cofactor>
</comment>
<dbReference type="RefSeq" id="WP_073455494.1">
    <property type="nucleotide sequence ID" value="NZ_CALGVN010000036.1"/>
</dbReference>
<gene>
    <name evidence="9" type="ORF">SAMN05443637_102387</name>
</gene>
<evidence type="ECO:0000256" key="4">
    <source>
        <dbReference type="ARBA" id="ARBA00022827"/>
    </source>
</evidence>
<evidence type="ECO:0000313" key="9">
    <source>
        <dbReference type="EMBL" id="SHK09890.1"/>
    </source>
</evidence>
<evidence type="ECO:0000256" key="5">
    <source>
        <dbReference type="ARBA" id="ARBA00023002"/>
    </source>
</evidence>
<dbReference type="PANTHER" id="PTHR43429:SF1">
    <property type="entry name" value="NAD(P)H SULFUR OXIDOREDUCTASE (COA-DEPENDENT)"/>
    <property type="match status" value="1"/>
</dbReference>
<evidence type="ECO:0000256" key="1">
    <source>
        <dbReference type="ARBA" id="ARBA00001974"/>
    </source>
</evidence>
<evidence type="ECO:0000259" key="7">
    <source>
        <dbReference type="Pfam" id="PF02852"/>
    </source>
</evidence>
<dbReference type="AlphaFoldDB" id="A0A1M6PPN5"/>
<dbReference type="OrthoDB" id="9802028at2"/>
<feature type="domain" description="Pyridine nucleotide-disulphide oxidoreductase dimerisation" evidence="7">
    <location>
        <begin position="348"/>
        <end position="446"/>
    </location>
</feature>
<dbReference type="PANTHER" id="PTHR43429">
    <property type="entry name" value="PYRIDINE NUCLEOTIDE-DISULFIDE OXIDOREDUCTASE DOMAIN-CONTAINING"/>
    <property type="match status" value="1"/>
</dbReference>
<dbReference type="InterPro" id="IPR016156">
    <property type="entry name" value="FAD/NAD-linked_Rdtase_dimer_sf"/>
</dbReference>
<dbReference type="Gene3D" id="3.50.50.60">
    <property type="entry name" value="FAD/NAD(P)-binding domain"/>
    <property type="match status" value="2"/>
</dbReference>
<dbReference type="GO" id="GO:0016491">
    <property type="term" value="F:oxidoreductase activity"/>
    <property type="evidence" value="ECO:0007669"/>
    <property type="project" value="UniProtKB-KW"/>
</dbReference>
<dbReference type="InterPro" id="IPR036188">
    <property type="entry name" value="FAD/NAD-bd_sf"/>
</dbReference>